<dbReference type="PATRIC" id="fig|745776.4.peg.171"/>
<evidence type="ECO:0000313" key="3">
    <source>
        <dbReference type="EMBL" id="AFD24092.1"/>
    </source>
</evidence>
<dbReference type="Pfam" id="PF14267">
    <property type="entry name" value="DUF4357"/>
    <property type="match status" value="1"/>
</dbReference>
<keyword evidence="3" id="KW-0255">Endonuclease</keyword>
<sequence>MSLAEVQDAVQAIQGWLDDPPGEAVVRQCIVLRLLLAAGFDIWNPQEIVPEETNAGGRRSDFLVRRGQGRFALEIKGMGVTLGNREYEQAVTYSVHEGSRWAVVTNGRKWVVLDEHLPGRYEQRATLTLEMGHDTEHFASDLYAVLSAEVWERDALEGAVAQVRARQQRRTDEAKIRREKTRVVEATQKEFEIATFGKAADAASKMGRITEAERDVLLGLGEGVPSAPQGDIEFTSAVGEARATAIYRPDDGSWTVKAGSTARRELLPGSSSRGVRNRRQKLLDEGVLTVLDDGLLLFARDLSHSSPSSAAADIAGGARNGWEVWRDTVGRPAQHHRPTKQAASP</sequence>
<proteinExistence type="predicted"/>
<dbReference type="eggNOG" id="COG2810">
    <property type="taxonomic scope" value="Bacteria"/>
</dbReference>
<dbReference type="Proteomes" id="UP000007575">
    <property type="component" value="Chromosome"/>
</dbReference>
<keyword evidence="3" id="KW-0540">Nuclease</keyword>
<dbReference type="STRING" id="745776.DGo_CA0165"/>
<protein>
    <submittedName>
        <fullName evidence="3">Type IV restriction endonuclease</fullName>
    </submittedName>
</protein>
<feature type="region of interest" description="Disordered" evidence="1">
    <location>
        <begin position="325"/>
        <end position="345"/>
    </location>
</feature>
<reference evidence="3 4" key="1">
    <citation type="journal article" date="2012" name="PLoS ONE">
        <title>Genome sequence and transcriptome analysis of the radioresistant bacterium Deinococcus gobiensis: insights into the extreme environmental adaptations.</title>
        <authorList>
            <person name="Yuan M."/>
            <person name="Chen M."/>
            <person name="Zhang W."/>
            <person name="Lu W."/>
            <person name="Wang J."/>
            <person name="Yang M."/>
            <person name="Zhao P."/>
            <person name="Tang R."/>
            <person name="Li X."/>
            <person name="Hao Y."/>
            <person name="Zhou Z."/>
            <person name="Zhan Y."/>
            <person name="Yu H."/>
            <person name="Teng C."/>
            <person name="Yan Y."/>
            <person name="Ping S."/>
            <person name="Wang Y."/>
            <person name="Lin M."/>
        </authorList>
    </citation>
    <scope>NUCLEOTIDE SEQUENCE [LARGE SCALE GENOMIC DNA]</scope>
    <source>
        <strain evidence="3 4">I-0</strain>
    </source>
</reference>
<dbReference type="RefSeq" id="WP_014683575.1">
    <property type="nucleotide sequence ID" value="NC_017790.1"/>
</dbReference>
<organism evidence="3 4">
    <name type="scientific">Deinococcus gobiensis (strain DSM 21396 / JCM 16679 / CGMCC 1.7299 / I-0)</name>
    <dbReference type="NCBI Taxonomy" id="745776"/>
    <lineage>
        <taxon>Bacteria</taxon>
        <taxon>Thermotogati</taxon>
        <taxon>Deinococcota</taxon>
        <taxon>Deinococci</taxon>
        <taxon>Deinococcales</taxon>
        <taxon>Deinococcaceae</taxon>
        <taxon>Deinococcus</taxon>
    </lineage>
</organism>
<evidence type="ECO:0000259" key="2">
    <source>
        <dbReference type="Pfam" id="PF14267"/>
    </source>
</evidence>
<dbReference type="GO" id="GO:0004519">
    <property type="term" value="F:endonuclease activity"/>
    <property type="evidence" value="ECO:0007669"/>
    <property type="project" value="UniProtKB-KW"/>
</dbReference>
<feature type="domain" description="DUF4357" evidence="2">
    <location>
        <begin position="279"/>
        <end position="331"/>
    </location>
</feature>
<evidence type="ECO:0000313" key="4">
    <source>
        <dbReference type="Proteomes" id="UP000007575"/>
    </source>
</evidence>
<dbReference type="OrthoDB" id="9148007at2"/>
<evidence type="ECO:0000256" key="1">
    <source>
        <dbReference type="SAM" id="MobiDB-lite"/>
    </source>
</evidence>
<dbReference type="KEGG" id="dgo:DGo_CA0165"/>
<accession>H8GTE2</accession>
<dbReference type="HOGENOM" id="CLU_803447_0_0_0"/>
<keyword evidence="3" id="KW-0378">Hydrolase</keyword>
<gene>
    <name evidence="3" type="primary">nfo</name>
    <name evidence="3" type="ordered locus">DGo_CA0165</name>
</gene>
<keyword evidence="4" id="KW-1185">Reference proteome</keyword>
<dbReference type="AlphaFoldDB" id="H8GTE2"/>
<dbReference type="EMBL" id="CP002191">
    <property type="protein sequence ID" value="AFD24092.1"/>
    <property type="molecule type" value="Genomic_DNA"/>
</dbReference>
<dbReference type="InterPro" id="IPR025579">
    <property type="entry name" value="DUF4357"/>
</dbReference>
<name>H8GTE2_DEIGI</name>